<proteinExistence type="predicted"/>
<accession>A0AAD0UKM0</accession>
<feature type="transmembrane region" description="Helical" evidence="1">
    <location>
        <begin position="182"/>
        <end position="198"/>
    </location>
</feature>
<evidence type="ECO:0000256" key="1">
    <source>
        <dbReference type="SAM" id="Phobius"/>
    </source>
</evidence>
<dbReference type="AlphaFoldDB" id="A0AAD0UKM0"/>
<reference evidence="2 3" key="1">
    <citation type="submission" date="2018-11" db="EMBL/GenBank/DDBJ databases">
        <title>Complete genome sequence of Leptospira kmetyi isolate LS 001/16 from soil sample associated with a leptospirosis patient in Kelantan.</title>
        <authorList>
            <person name="Muhammad Yusoff F."/>
            <person name="Muhammad Yusoff S."/>
            <person name="Ahmad M.N."/>
            <person name="Yusof N.Y."/>
            <person name="Aziah I."/>
        </authorList>
    </citation>
    <scope>NUCLEOTIDE SEQUENCE [LARGE SCALE GENOMIC DNA]</scope>
    <source>
        <strain evidence="2 3">LS 001/16</strain>
    </source>
</reference>
<evidence type="ECO:0000313" key="3">
    <source>
        <dbReference type="Proteomes" id="UP000276407"/>
    </source>
</evidence>
<feature type="transmembrane region" description="Helical" evidence="1">
    <location>
        <begin position="113"/>
        <end position="133"/>
    </location>
</feature>
<protein>
    <submittedName>
        <fullName evidence="2">Uncharacterized protein</fullName>
    </submittedName>
</protein>
<dbReference type="Proteomes" id="UP000276407">
    <property type="component" value="Chromosome 1"/>
</dbReference>
<gene>
    <name evidence="2" type="ORF">EFP84_02820</name>
</gene>
<keyword evidence="1" id="KW-1133">Transmembrane helix</keyword>
<keyword evidence="1" id="KW-0472">Membrane</keyword>
<dbReference type="KEGG" id="lkm:EFP84_02820"/>
<feature type="transmembrane region" description="Helical" evidence="1">
    <location>
        <begin position="58"/>
        <end position="75"/>
    </location>
</feature>
<evidence type="ECO:0000313" key="2">
    <source>
        <dbReference type="EMBL" id="AYV54545.1"/>
    </source>
</evidence>
<dbReference type="EMBL" id="CP033614">
    <property type="protein sequence ID" value="AYV54545.1"/>
    <property type="molecule type" value="Genomic_DNA"/>
</dbReference>
<name>A0AAD0UKM0_9LEPT</name>
<feature type="transmembrane region" description="Helical" evidence="1">
    <location>
        <begin position="25"/>
        <end position="46"/>
    </location>
</feature>
<feature type="transmembrane region" description="Helical" evidence="1">
    <location>
        <begin position="153"/>
        <end position="170"/>
    </location>
</feature>
<keyword evidence="1" id="KW-0812">Transmembrane</keyword>
<feature type="transmembrane region" description="Helical" evidence="1">
    <location>
        <begin position="87"/>
        <end position="107"/>
    </location>
</feature>
<sequence>MREFKNVFQKIEKGFLLNEMKLTKAIVYILLIETGIAIVSFSMFGFTEQGLQILTRTSGRYSLLTFLIWMVFSNENGIGKILSKRPFSAFAIVHGIHLIFVFCYLYVSGKTPVFSRLILGIITYAIIFIAPFFEPSLVAEKTKRDRFSSRAYFLYLWAFFLMFLITRILRTEPELRAHMYDVFLFIVLILVTLPFWIVNERKKTKRV</sequence>
<organism evidence="2 3">
    <name type="scientific">Leptospira kmetyi</name>
    <dbReference type="NCBI Taxonomy" id="408139"/>
    <lineage>
        <taxon>Bacteria</taxon>
        <taxon>Pseudomonadati</taxon>
        <taxon>Spirochaetota</taxon>
        <taxon>Spirochaetia</taxon>
        <taxon>Leptospirales</taxon>
        <taxon>Leptospiraceae</taxon>
        <taxon>Leptospira</taxon>
    </lineage>
</organism>